<accession>A0A1B2AF63</accession>
<dbReference type="Proteomes" id="UP000092932">
    <property type="component" value="Chromosome"/>
</dbReference>
<dbReference type="RefSeq" id="WP_067680093.1">
    <property type="nucleotide sequence ID" value="NZ_CP016591.1"/>
</dbReference>
<reference evidence="1 2" key="1">
    <citation type="submission" date="2016-07" db="EMBL/GenBank/DDBJ databases">
        <title>Complete genome sequence of Altererythrobacter dongtanensis KCTC 22672, a type strain with esterase isolated from tidal flat.</title>
        <authorList>
            <person name="Cheng H."/>
            <person name="Wu Y.-H."/>
            <person name="Zhou P."/>
            <person name="Huo Y.-Y."/>
            <person name="Wang C.-S."/>
            <person name="Xu X.-W."/>
        </authorList>
    </citation>
    <scope>NUCLEOTIDE SEQUENCE [LARGE SCALE GENOMIC DNA]</scope>
    <source>
        <strain evidence="1 2">KCTC 22672</strain>
    </source>
</reference>
<dbReference type="KEGG" id="ado:A6F68_02299"/>
<dbReference type="EMBL" id="CP016591">
    <property type="protein sequence ID" value="ANY20799.1"/>
    <property type="molecule type" value="Genomic_DNA"/>
</dbReference>
<dbReference type="OrthoDB" id="7427544at2"/>
<sequence>MAARPSNRFVRKAIREVMEPQLSACGFSGPYPEFKRTWRDELHFVWFSTAKYGGSFAFQGARAPRGPFKHWDGKIIPETELRFAHTNFDDRASVERMIDLCLLDRSVVSRSVGGFEYAHFVHDEGSCRALVQEAASALPRLIRWLETREPGPGISAPGHRLRSAYSKQLSWHMACGMVGAFDIRGVRPEVPGRDTTELSQAAPEYSGSA</sequence>
<name>A0A1B2AF63_9SPHN</name>
<protein>
    <recommendedName>
        <fullName evidence="3">DUF4304 domain-containing protein</fullName>
    </recommendedName>
</protein>
<evidence type="ECO:0000313" key="1">
    <source>
        <dbReference type="EMBL" id="ANY20799.1"/>
    </source>
</evidence>
<keyword evidence="2" id="KW-1185">Reference proteome</keyword>
<gene>
    <name evidence="1" type="ORF">A6F68_02299</name>
</gene>
<organism evidence="1 2">
    <name type="scientific">Tsuneonella dongtanensis</name>
    <dbReference type="NCBI Taxonomy" id="692370"/>
    <lineage>
        <taxon>Bacteria</taxon>
        <taxon>Pseudomonadati</taxon>
        <taxon>Pseudomonadota</taxon>
        <taxon>Alphaproteobacteria</taxon>
        <taxon>Sphingomonadales</taxon>
        <taxon>Erythrobacteraceae</taxon>
        <taxon>Tsuneonella</taxon>
    </lineage>
</organism>
<evidence type="ECO:0008006" key="3">
    <source>
        <dbReference type="Google" id="ProtNLM"/>
    </source>
</evidence>
<proteinExistence type="predicted"/>
<evidence type="ECO:0000313" key="2">
    <source>
        <dbReference type="Proteomes" id="UP000092932"/>
    </source>
</evidence>
<dbReference type="STRING" id="692370.A6F68_02299"/>
<dbReference type="AlphaFoldDB" id="A0A1B2AF63"/>